<comment type="similarity">
    <text evidence="1">Belongs to the cyclin family.</text>
</comment>
<dbReference type="InterPro" id="IPR013763">
    <property type="entry name" value="Cyclin-like_dom"/>
</dbReference>
<gene>
    <name evidence="3" type="ORF">TSPGSL018_28674</name>
</gene>
<evidence type="ECO:0000256" key="1">
    <source>
        <dbReference type="RuleBase" id="RU000383"/>
    </source>
</evidence>
<evidence type="ECO:0000259" key="2">
    <source>
        <dbReference type="SMART" id="SM00385"/>
    </source>
</evidence>
<feature type="domain" description="Cyclin-like" evidence="2">
    <location>
        <begin position="29"/>
        <end position="113"/>
    </location>
</feature>
<accession>A0A061QIY6</accession>
<sequence>RTQVVENSPSRLDGVEPEQEDAMRRNYADLLQRSGEALKLPQPTIATAVIFCHRYFVVKSLKKNDRFIVATACLFLACKVEECLRRVQRVLECSYSIRYRMDLLHVREAFQNNPRYVALLPENSFRYAPLSSSPVSLLSFFTQTQSLTASCHVLCISRFLRHPL</sequence>
<reference evidence="3" key="1">
    <citation type="submission" date="2014-05" db="EMBL/GenBank/DDBJ databases">
        <title>The transcriptome of the halophilic microalga Tetraselmis sp. GSL018 isolated from the Great Salt Lake, Utah.</title>
        <authorList>
            <person name="Jinkerson R.E."/>
            <person name="D'Adamo S."/>
            <person name="Posewitz M.C."/>
        </authorList>
    </citation>
    <scope>NUCLEOTIDE SEQUENCE</scope>
    <source>
        <strain evidence="3">GSL018</strain>
    </source>
</reference>
<proteinExistence type="inferred from homology"/>
<evidence type="ECO:0000313" key="3">
    <source>
        <dbReference type="EMBL" id="JAC60557.1"/>
    </source>
</evidence>
<feature type="non-terminal residue" evidence="3">
    <location>
        <position position="1"/>
    </location>
</feature>
<dbReference type="InterPro" id="IPR043198">
    <property type="entry name" value="Cyclin/Ssn8"/>
</dbReference>
<dbReference type="GO" id="GO:0016538">
    <property type="term" value="F:cyclin-dependent protein serine/threonine kinase regulator activity"/>
    <property type="evidence" value="ECO:0007669"/>
    <property type="project" value="InterPro"/>
</dbReference>
<dbReference type="Gene3D" id="1.10.472.10">
    <property type="entry name" value="Cyclin-like"/>
    <property type="match status" value="1"/>
</dbReference>
<dbReference type="PANTHER" id="PTHR10026">
    <property type="entry name" value="CYCLIN"/>
    <property type="match status" value="1"/>
</dbReference>
<dbReference type="SMART" id="SM00385">
    <property type="entry name" value="CYCLIN"/>
    <property type="match status" value="1"/>
</dbReference>
<keyword evidence="1" id="KW-0195">Cyclin</keyword>
<protein>
    <submittedName>
        <fullName evidence="3">Cyclin family isoform 1</fullName>
    </submittedName>
</protein>
<dbReference type="InterPro" id="IPR036915">
    <property type="entry name" value="Cyclin-like_sf"/>
</dbReference>
<organism evidence="3">
    <name type="scientific">Tetraselmis sp. GSL018</name>
    <dbReference type="NCBI Taxonomy" id="582737"/>
    <lineage>
        <taxon>Eukaryota</taxon>
        <taxon>Viridiplantae</taxon>
        <taxon>Chlorophyta</taxon>
        <taxon>core chlorophytes</taxon>
        <taxon>Chlorodendrophyceae</taxon>
        <taxon>Chlorodendrales</taxon>
        <taxon>Chlorodendraceae</taxon>
        <taxon>Tetraselmis</taxon>
    </lineage>
</organism>
<dbReference type="InterPro" id="IPR006671">
    <property type="entry name" value="Cyclin_N"/>
</dbReference>
<dbReference type="EMBL" id="GBEZ01026672">
    <property type="protein sequence ID" value="JAC60557.1"/>
    <property type="molecule type" value="Transcribed_RNA"/>
</dbReference>
<name>A0A061QIY6_9CHLO</name>
<dbReference type="SUPFAM" id="SSF47954">
    <property type="entry name" value="Cyclin-like"/>
    <property type="match status" value="1"/>
</dbReference>
<dbReference type="Pfam" id="PF00134">
    <property type="entry name" value="Cyclin_N"/>
    <property type="match status" value="1"/>
</dbReference>
<dbReference type="GO" id="GO:0006357">
    <property type="term" value="P:regulation of transcription by RNA polymerase II"/>
    <property type="evidence" value="ECO:0007669"/>
    <property type="project" value="InterPro"/>
</dbReference>
<dbReference type="AlphaFoldDB" id="A0A061QIY6"/>